<dbReference type="GO" id="GO:0046872">
    <property type="term" value="F:metal ion binding"/>
    <property type="evidence" value="ECO:0007669"/>
    <property type="project" value="UniProtKB-UniRule"/>
</dbReference>
<dbReference type="AlphaFoldDB" id="A0A845S9Z7"/>
<feature type="transmembrane region" description="Helical" evidence="2">
    <location>
        <begin position="53"/>
        <end position="72"/>
    </location>
</feature>
<dbReference type="RefSeq" id="WP_162364235.1">
    <property type="nucleotide sequence ID" value="NZ_WUBS01000001.1"/>
</dbReference>
<organism evidence="3 4">
    <name type="scientific">Acerihabitans arboris</name>
    <dbReference type="NCBI Taxonomy" id="2691583"/>
    <lineage>
        <taxon>Bacteria</taxon>
        <taxon>Pseudomonadati</taxon>
        <taxon>Pseudomonadota</taxon>
        <taxon>Gammaproteobacteria</taxon>
        <taxon>Enterobacterales</taxon>
        <taxon>Pectobacteriaceae</taxon>
        <taxon>Acerihabitans</taxon>
    </lineage>
</organism>
<dbReference type="GO" id="GO:0006782">
    <property type="term" value="P:protoporphyrinogen IX biosynthetic process"/>
    <property type="evidence" value="ECO:0007669"/>
    <property type="project" value="UniProtKB-UniRule"/>
</dbReference>
<evidence type="ECO:0000256" key="1">
    <source>
        <dbReference type="PIRNR" id="PIRNR004638"/>
    </source>
</evidence>
<keyword evidence="1" id="KW-0349">Heme</keyword>
<reference evidence="3 4" key="2">
    <citation type="submission" date="2020-02" db="EMBL/GenBank/DDBJ databases">
        <title>The new genus of Enterobacteriales.</title>
        <authorList>
            <person name="Kim I.S."/>
        </authorList>
    </citation>
    <scope>NUCLEOTIDE SEQUENCE [LARGE SCALE GENOMIC DNA]</scope>
    <source>
        <strain evidence="3 4">SAP-6</strain>
    </source>
</reference>
<feature type="transmembrane region" description="Helical" evidence="2">
    <location>
        <begin position="78"/>
        <end position="97"/>
    </location>
</feature>
<dbReference type="GO" id="GO:0070818">
    <property type="term" value="F:protoporphyrinogen oxidase activity"/>
    <property type="evidence" value="ECO:0007669"/>
    <property type="project" value="UniProtKB-UniRule"/>
</dbReference>
<dbReference type="EMBL" id="WUBS01000001">
    <property type="protein sequence ID" value="NDL61570.1"/>
    <property type="molecule type" value="Genomic_DNA"/>
</dbReference>
<evidence type="ECO:0000313" key="4">
    <source>
        <dbReference type="Proteomes" id="UP000461443"/>
    </source>
</evidence>
<keyword evidence="2" id="KW-1133">Transmembrane helix</keyword>
<keyword evidence="2" id="KW-0812">Transmembrane</keyword>
<keyword evidence="1" id="KW-0408">Iron</keyword>
<feature type="transmembrane region" description="Helical" evidence="2">
    <location>
        <begin position="12"/>
        <end position="32"/>
    </location>
</feature>
<comment type="pathway">
    <text evidence="1">Porphyrin-containing compound metabolism; protoporphyrin-IX biosynthesis; protoporphyrin-IX from protoporphyrinogen-IX: step 1/1.</text>
</comment>
<comment type="similarity">
    <text evidence="1">Belongs to the HemJ family.</text>
</comment>
<proteinExistence type="inferred from homology"/>
<name>A0A845S9Z7_9GAMM</name>
<dbReference type="UniPathway" id="UPA00251">
    <property type="reaction ID" value="UER00324"/>
</dbReference>
<gene>
    <name evidence="3" type="ORF">GRH90_02145</name>
</gene>
<keyword evidence="1" id="KW-0479">Metal-binding</keyword>
<keyword evidence="4" id="KW-1185">Reference proteome</keyword>
<comment type="function">
    <text evidence="1">Catalyzes the oxidation of protoporphyrinogen IX to protoporphyrin IX.</text>
</comment>
<keyword evidence="1 2" id="KW-0472">Membrane</keyword>
<dbReference type="Pfam" id="PF03653">
    <property type="entry name" value="UPF0093"/>
    <property type="match status" value="1"/>
</dbReference>
<keyword evidence="1" id="KW-1003">Cell membrane</keyword>
<dbReference type="PIRSF" id="PIRSF004638">
    <property type="entry name" value="UCP004638"/>
    <property type="match status" value="1"/>
</dbReference>
<evidence type="ECO:0000313" key="3">
    <source>
        <dbReference type="EMBL" id="NDL61570.1"/>
    </source>
</evidence>
<accession>A0A845S9Z7</accession>
<protein>
    <recommendedName>
        <fullName evidence="1">Protoporphyrinogen IX oxidase</fullName>
        <ecNumber evidence="1">1.3.99.-</ecNumber>
    </recommendedName>
</protein>
<comment type="cofactor">
    <cofactor evidence="1">
        <name>heme b</name>
        <dbReference type="ChEBI" id="CHEBI:60344"/>
    </cofactor>
    <text evidence="1">Binds 1 heme b (iron(II)-protoporphyrin IX) group per subunit.</text>
</comment>
<dbReference type="Proteomes" id="UP000461443">
    <property type="component" value="Unassembled WGS sequence"/>
</dbReference>
<dbReference type="EC" id="1.3.99.-" evidence="1"/>
<dbReference type="GO" id="GO:0005886">
    <property type="term" value="C:plasma membrane"/>
    <property type="evidence" value="ECO:0007669"/>
    <property type="project" value="UniProtKB-UniRule"/>
</dbReference>
<sequence>MMTFMLVKSLHLVAITVWIGGMLLLAVAMAAWKKMPVAELSPGLRIFSAIQRFNQTATLPAMVLTWLSGLALTMMGNWPPSLSLIVKAIFVLALSALHGMQSGSFRRSLGRAELKAPAILGHAAAFILVALVACVLLIVLQPL</sequence>
<dbReference type="InterPro" id="IPR005265">
    <property type="entry name" value="HemJ-like"/>
</dbReference>
<feature type="transmembrane region" description="Helical" evidence="2">
    <location>
        <begin position="118"/>
        <end position="140"/>
    </location>
</feature>
<reference evidence="3 4" key="1">
    <citation type="submission" date="2019-12" db="EMBL/GenBank/DDBJ databases">
        <authorList>
            <person name="Lee S.D."/>
        </authorList>
    </citation>
    <scope>NUCLEOTIDE SEQUENCE [LARGE SCALE GENOMIC DNA]</scope>
    <source>
        <strain evidence="3 4">SAP-6</strain>
    </source>
</reference>
<evidence type="ECO:0000256" key="2">
    <source>
        <dbReference type="SAM" id="Phobius"/>
    </source>
</evidence>
<comment type="catalytic activity">
    <reaction evidence="1">
        <text>protoporphyrinogen IX + 3 A = protoporphyrin IX + 3 AH2</text>
        <dbReference type="Rhea" id="RHEA:62000"/>
        <dbReference type="ChEBI" id="CHEBI:13193"/>
        <dbReference type="ChEBI" id="CHEBI:17499"/>
        <dbReference type="ChEBI" id="CHEBI:57306"/>
        <dbReference type="ChEBI" id="CHEBI:57307"/>
    </reaction>
</comment>
<comment type="caution">
    <text evidence="3">The sequence shown here is derived from an EMBL/GenBank/DDBJ whole genome shotgun (WGS) entry which is preliminary data.</text>
</comment>